<protein>
    <recommendedName>
        <fullName evidence="3">DUF1573 domain-containing protein</fullName>
    </recommendedName>
</protein>
<organism evidence="1 2">
    <name type="scientific">Blastopirellula marina</name>
    <dbReference type="NCBI Taxonomy" id="124"/>
    <lineage>
        <taxon>Bacteria</taxon>
        <taxon>Pseudomonadati</taxon>
        <taxon>Planctomycetota</taxon>
        <taxon>Planctomycetia</taxon>
        <taxon>Pirellulales</taxon>
        <taxon>Pirellulaceae</taxon>
        <taxon>Blastopirellula</taxon>
    </lineage>
</organism>
<evidence type="ECO:0008006" key="3">
    <source>
        <dbReference type="Google" id="ProtNLM"/>
    </source>
</evidence>
<dbReference type="Pfam" id="PF07610">
    <property type="entry name" value="DUF1573"/>
    <property type="match status" value="1"/>
</dbReference>
<name>A0A2S8F492_9BACT</name>
<evidence type="ECO:0000313" key="1">
    <source>
        <dbReference type="EMBL" id="PQO26937.1"/>
    </source>
</evidence>
<dbReference type="PANTHER" id="PTHR37833:SF1">
    <property type="entry name" value="SIGNAL PEPTIDE PROTEIN"/>
    <property type="match status" value="1"/>
</dbReference>
<dbReference type="InterPro" id="IPR011467">
    <property type="entry name" value="DUF1573"/>
</dbReference>
<dbReference type="Proteomes" id="UP000240009">
    <property type="component" value="Unassembled WGS sequence"/>
</dbReference>
<gene>
    <name evidence="1" type="ORF">C5Y96_19350</name>
</gene>
<accession>A0A2S8F492</accession>
<dbReference type="EMBL" id="PUIA01000058">
    <property type="protein sequence ID" value="PQO26937.1"/>
    <property type="molecule type" value="Genomic_DNA"/>
</dbReference>
<dbReference type="PANTHER" id="PTHR37833">
    <property type="entry name" value="LIPOPROTEIN-RELATED"/>
    <property type="match status" value="1"/>
</dbReference>
<dbReference type="AlphaFoldDB" id="A0A2S8F492"/>
<dbReference type="Gene3D" id="2.60.40.10">
    <property type="entry name" value="Immunoglobulins"/>
    <property type="match status" value="1"/>
</dbReference>
<comment type="caution">
    <text evidence="1">The sequence shown here is derived from an EMBL/GenBank/DDBJ whole genome shotgun (WGS) entry which is preliminary data.</text>
</comment>
<evidence type="ECO:0000313" key="2">
    <source>
        <dbReference type="Proteomes" id="UP000240009"/>
    </source>
</evidence>
<dbReference type="OrthoDB" id="215317at2"/>
<dbReference type="RefSeq" id="WP_105356758.1">
    <property type="nucleotide sequence ID" value="NZ_PUIA01000058.1"/>
</dbReference>
<proteinExistence type="predicted"/>
<dbReference type="InterPro" id="IPR013783">
    <property type="entry name" value="Ig-like_fold"/>
</dbReference>
<reference evidence="1 2" key="1">
    <citation type="submission" date="2018-02" db="EMBL/GenBank/DDBJ databases">
        <title>Comparative genomes isolates from brazilian mangrove.</title>
        <authorList>
            <person name="Araujo J.E."/>
            <person name="Taketani R.G."/>
            <person name="Silva M.C.P."/>
            <person name="Loureco M.V."/>
            <person name="Andreote F.D."/>
        </authorList>
    </citation>
    <scope>NUCLEOTIDE SEQUENCE [LARGE SCALE GENOMIC DNA]</scope>
    <source>
        <strain evidence="1 2">HEX-2 MGV</strain>
    </source>
</reference>
<sequence>MKPIALLLVCLLIGSAAGYGIAYRDASLPNHFGPITDPDQSWKSIPISDDAPQAVVEGGTVFVFGRMELNSVGKHTFIVRNEGQGVLELTMEGTTCKCTMADLKEGDKLEVAPGESTEIKLEWRPKSYQEDFAQTARIATNDPRNSLLELRITGSVVQAVVLDPAEVRFTNLAAGETRKAATKALSYKESAFEIKDLSVTGEQSDLVSVTQRPLTEEELKQANGALAGYLLEVEVKPGLPLGTNRHTIVAHTTSEFAPELEIPVTSFIVGDISVIAVKKYDRDKSLLYLNKLKKSEGAATKLFLIIKGPHRDSVSVKLDETFPKYMKVEVGEPESLNNGTVRKIPLTVEIPAGVPEGNFLGPERKDLGKIALSVEGHPEIKEVNIGVYFSVE</sequence>